<organism evidence="2 3">
    <name type="scientific">Rubus argutus</name>
    <name type="common">Southern blackberry</name>
    <dbReference type="NCBI Taxonomy" id="59490"/>
    <lineage>
        <taxon>Eukaryota</taxon>
        <taxon>Viridiplantae</taxon>
        <taxon>Streptophyta</taxon>
        <taxon>Embryophyta</taxon>
        <taxon>Tracheophyta</taxon>
        <taxon>Spermatophyta</taxon>
        <taxon>Magnoliopsida</taxon>
        <taxon>eudicotyledons</taxon>
        <taxon>Gunneridae</taxon>
        <taxon>Pentapetalae</taxon>
        <taxon>rosids</taxon>
        <taxon>fabids</taxon>
        <taxon>Rosales</taxon>
        <taxon>Rosaceae</taxon>
        <taxon>Rosoideae</taxon>
        <taxon>Rosoideae incertae sedis</taxon>
        <taxon>Rubus</taxon>
    </lineage>
</organism>
<evidence type="ECO:0000313" key="3">
    <source>
        <dbReference type="Proteomes" id="UP001457282"/>
    </source>
</evidence>
<sequence>MDEASSSSSTQTKSEGKQLKTTAGGGLFSLINDDLLHNILARLPALSFASAACVSKSWSQICSRILSRPKFASALSLHPSLAVAWEEVTEKVLAEPIRPHFIIANVGSGFRLFDIRKLILNKFDALTRAIIEVKWDGVSGDVSDEDCSIPAEDGNYGIVLTVGFVPGLKVDAIPAVINKCKDVGTWDIQFSFVHCQFLEPREVFINKFLMDIKDYTASISDCTAPVGIIMFGDGCTNMRPVVNALDYALPKETVIVGDEKGRFLYRSENESRNVCGSAKYFSVLFALIFARDKDNCGIGDIQFQIALSEGVATVGPRYKAVSVRASTSDSTWLTARREGHPEILDGQRILNDINDELENHADSSDLYIGVIKRRSISTGSEKHKLVTSLDFHGVIGSPYCVILMYEYLSALDH</sequence>
<dbReference type="InterPro" id="IPR001810">
    <property type="entry name" value="F-box_dom"/>
</dbReference>
<dbReference type="SMART" id="SM00256">
    <property type="entry name" value="FBOX"/>
    <property type="match status" value="1"/>
</dbReference>
<dbReference type="GO" id="GO:0000209">
    <property type="term" value="P:protein polyubiquitination"/>
    <property type="evidence" value="ECO:0007669"/>
    <property type="project" value="TreeGrafter"/>
</dbReference>
<dbReference type="Gene3D" id="1.20.1280.50">
    <property type="match status" value="1"/>
</dbReference>
<dbReference type="AlphaFoldDB" id="A0AAW1WPR8"/>
<dbReference type="PANTHER" id="PTHR14939:SF5">
    <property type="entry name" value="F-BOX ONLY PROTEIN 22"/>
    <property type="match status" value="1"/>
</dbReference>
<dbReference type="EMBL" id="JBEDUW010000005">
    <property type="protein sequence ID" value="KAK9926617.1"/>
    <property type="molecule type" value="Genomic_DNA"/>
</dbReference>
<proteinExistence type="predicted"/>
<dbReference type="InterPro" id="IPR036047">
    <property type="entry name" value="F-box-like_dom_sf"/>
</dbReference>
<protein>
    <recommendedName>
        <fullName evidence="1">F-box domain-containing protein</fullName>
    </recommendedName>
</protein>
<accession>A0AAW1WPR8</accession>
<name>A0AAW1WPR8_RUBAR</name>
<evidence type="ECO:0000313" key="2">
    <source>
        <dbReference type="EMBL" id="KAK9926617.1"/>
    </source>
</evidence>
<keyword evidence="3" id="KW-1185">Reference proteome</keyword>
<feature type="domain" description="F-box" evidence="1">
    <location>
        <begin position="31"/>
        <end position="71"/>
    </location>
</feature>
<dbReference type="SUPFAM" id="SSF81383">
    <property type="entry name" value="F-box domain"/>
    <property type="match status" value="1"/>
</dbReference>
<evidence type="ECO:0000259" key="1">
    <source>
        <dbReference type="SMART" id="SM00256"/>
    </source>
</evidence>
<reference evidence="2 3" key="1">
    <citation type="journal article" date="2023" name="G3 (Bethesda)">
        <title>A chromosome-length genome assembly and annotation of blackberry (Rubus argutus, cv. 'Hillquist').</title>
        <authorList>
            <person name="Bruna T."/>
            <person name="Aryal R."/>
            <person name="Dudchenko O."/>
            <person name="Sargent D.J."/>
            <person name="Mead D."/>
            <person name="Buti M."/>
            <person name="Cavallini A."/>
            <person name="Hytonen T."/>
            <person name="Andres J."/>
            <person name="Pham M."/>
            <person name="Weisz D."/>
            <person name="Mascagni F."/>
            <person name="Usai G."/>
            <person name="Natali L."/>
            <person name="Bassil N."/>
            <person name="Fernandez G.E."/>
            <person name="Lomsadze A."/>
            <person name="Armour M."/>
            <person name="Olukolu B."/>
            <person name="Poorten T."/>
            <person name="Britton C."/>
            <person name="Davik J."/>
            <person name="Ashrafi H."/>
            <person name="Aiden E.L."/>
            <person name="Borodovsky M."/>
            <person name="Worthington M."/>
        </authorList>
    </citation>
    <scope>NUCLEOTIDE SEQUENCE [LARGE SCALE GENOMIC DNA]</scope>
    <source>
        <strain evidence="2">PI 553951</strain>
    </source>
</reference>
<dbReference type="GO" id="GO:0032436">
    <property type="term" value="P:positive regulation of proteasomal ubiquitin-dependent protein catabolic process"/>
    <property type="evidence" value="ECO:0007669"/>
    <property type="project" value="TreeGrafter"/>
</dbReference>
<dbReference type="Proteomes" id="UP001457282">
    <property type="component" value="Unassembled WGS sequence"/>
</dbReference>
<dbReference type="Pfam" id="PF00646">
    <property type="entry name" value="F-box"/>
    <property type="match status" value="1"/>
</dbReference>
<comment type="caution">
    <text evidence="2">The sequence shown here is derived from an EMBL/GenBank/DDBJ whole genome shotgun (WGS) entry which is preliminary data.</text>
</comment>
<dbReference type="PANTHER" id="PTHR14939">
    <property type="entry name" value="F-BOX ONLY PROTEIN 22"/>
    <property type="match status" value="1"/>
</dbReference>
<gene>
    <name evidence="2" type="ORF">M0R45_023834</name>
</gene>